<evidence type="ECO:0000256" key="7">
    <source>
        <dbReference type="ARBA" id="ARBA00023267"/>
    </source>
</evidence>
<keyword evidence="11" id="KW-1185">Reference proteome</keyword>
<keyword evidence="5 8" id="KW-0443">Lipid metabolism</keyword>
<dbReference type="PROSITE" id="PS50968">
    <property type="entry name" value="BIOTINYL_LIPOYL"/>
    <property type="match status" value="1"/>
</dbReference>
<comment type="caution">
    <text evidence="10">The sequence shown here is derived from an EMBL/GenBank/DDBJ whole genome shotgun (WGS) entry which is preliminary data.</text>
</comment>
<evidence type="ECO:0000313" key="10">
    <source>
        <dbReference type="EMBL" id="MDQ0556536.1"/>
    </source>
</evidence>
<evidence type="ECO:0000256" key="3">
    <source>
        <dbReference type="ARBA" id="ARBA00022516"/>
    </source>
</evidence>
<accession>A0ABU0N1E5</accession>
<dbReference type="PANTHER" id="PTHR45266:SF3">
    <property type="entry name" value="OXALOACETATE DECARBOXYLASE ALPHA CHAIN"/>
    <property type="match status" value="1"/>
</dbReference>
<evidence type="ECO:0000256" key="5">
    <source>
        <dbReference type="ARBA" id="ARBA00023098"/>
    </source>
</evidence>
<organism evidence="10 11">
    <name type="scientific">Paraclostridium ghonii</name>
    <dbReference type="NCBI Taxonomy" id="29358"/>
    <lineage>
        <taxon>Bacteria</taxon>
        <taxon>Bacillati</taxon>
        <taxon>Bacillota</taxon>
        <taxon>Clostridia</taxon>
        <taxon>Peptostreptococcales</taxon>
        <taxon>Peptostreptococcaceae</taxon>
        <taxon>Paraclostridium</taxon>
    </lineage>
</organism>
<dbReference type="InterPro" id="IPR050709">
    <property type="entry name" value="Biotin_Carboxyl_Carrier/Decarb"/>
</dbReference>
<evidence type="ECO:0000256" key="4">
    <source>
        <dbReference type="ARBA" id="ARBA00022832"/>
    </source>
</evidence>
<name>A0ABU0N1E5_9FIRM</name>
<evidence type="ECO:0000256" key="1">
    <source>
        <dbReference type="ARBA" id="ARBA00005194"/>
    </source>
</evidence>
<dbReference type="CDD" id="cd06850">
    <property type="entry name" value="biotinyl_domain"/>
    <property type="match status" value="1"/>
</dbReference>
<evidence type="ECO:0000256" key="8">
    <source>
        <dbReference type="RuleBase" id="RU364072"/>
    </source>
</evidence>
<dbReference type="InterPro" id="IPR001882">
    <property type="entry name" value="Biotin_BS"/>
</dbReference>
<evidence type="ECO:0000256" key="6">
    <source>
        <dbReference type="ARBA" id="ARBA00023160"/>
    </source>
</evidence>
<proteinExistence type="predicted"/>
<gene>
    <name evidence="10" type="ORF">QOZ92_001650</name>
</gene>
<evidence type="ECO:0000313" key="11">
    <source>
        <dbReference type="Proteomes" id="UP001232584"/>
    </source>
</evidence>
<dbReference type="EMBL" id="JAUSWG010000006">
    <property type="protein sequence ID" value="MDQ0556536.1"/>
    <property type="molecule type" value="Genomic_DNA"/>
</dbReference>
<dbReference type="PRINTS" id="PR01071">
    <property type="entry name" value="ACOABIOTINCC"/>
</dbReference>
<feature type="domain" description="Lipoyl-binding" evidence="9">
    <location>
        <begin position="91"/>
        <end position="167"/>
    </location>
</feature>
<evidence type="ECO:0000256" key="2">
    <source>
        <dbReference type="ARBA" id="ARBA00017562"/>
    </source>
</evidence>
<protein>
    <recommendedName>
        <fullName evidence="2 8">Biotin carboxyl carrier protein of acetyl-CoA carboxylase</fullName>
    </recommendedName>
</protein>
<reference evidence="10 11" key="1">
    <citation type="submission" date="2023-07" db="EMBL/GenBank/DDBJ databases">
        <title>Genomic Encyclopedia of Type Strains, Phase IV (KMG-IV): sequencing the most valuable type-strain genomes for metagenomic binning, comparative biology and taxonomic classification.</title>
        <authorList>
            <person name="Goeker M."/>
        </authorList>
    </citation>
    <scope>NUCLEOTIDE SEQUENCE [LARGE SCALE GENOMIC DNA]</scope>
    <source>
        <strain evidence="10 11">DSM 15049</strain>
    </source>
</reference>
<dbReference type="Pfam" id="PF00364">
    <property type="entry name" value="Biotin_lipoyl"/>
    <property type="match status" value="1"/>
</dbReference>
<dbReference type="InterPro" id="IPR001249">
    <property type="entry name" value="AcCoA_biotinCC"/>
</dbReference>
<keyword evidence="6 8" id="KW-0275">Fatty acid biosynthesis</keyword>
<keyword evidence="4 8" id="KW-0276">Fatty acid metabolism</keyword>
<comment type="pathway">
    <text evidence="1 8">Lipid metabolism; fatty acid biosynthesis.</text>
</comment>
<keyword evidence="7 8" id="KW-0092">Biotin</keyword>
<sequence>MDYKSIRELIEAMSNSELSFLEVGLEGVKIIMKKESEKIIVNSDLDNVYINNQRRDLEESVSDFNNFEEVKKISLIRNNLRLGEEVTTENYKLVLSPIVGTFYSSTSIDSPSFVKVGSKVKKGDVLCIVEAMKLMNEIESEFDGEVVELLVHNEQLVEYNQPLFKIKA</sequence>
<dbReference type="InterPro" id="IPR011053">
    <property type="entry name" value="Single_hybrid_motif"/>
</dbReference>
<dbReference type="PROSITE" id="PS00188">
    <property type="entry name" value="BIOTIN"/>
    <property type="match status" value="1"/>
</dbReference>
<dbReference type="RefSeq" id="WP_307505916.1">
    <property type="nucleotide sequence ID" value="NZ_BAAACE010000027.1"/>
</dbReference>
<dbReference type="InterPro" id="IPR000089">
    <property type="entry name" value="Biotin_lipoyl"/>
</dbReference>
<comment type="function">
    <text evidence="8">This protein is a component of the acetyl coenzyme A carboxylase complex; first, biotin carboxylase catalyzes the carboxylation of the carrier protein and then the transcarboxylase transfers the carboxyl group to form malonyl-CoA.</text>
</comment>
<dbReference type="Gene3D" id="2.40.50.100">
    <property type="match status" value="1"/>
</dbReference>
<dbReference type="Proteomes" id="UP001232584">
    <property type="component" value="Unassembled WGS sequence"/>
</dbReference>
<evidence type="ECO:0000259" key="9">
    <source>
        <dbReference type="PROSITE" id="PS50968"/>
    </source>
</evidence>
<dbReference type="PANTHER" id="PTHR45266">
    <property type="entry name" value="OXALOACETATE DECARBOXYLASE ALPHA CHAIN"/>
    <property type="match status" value="1"/>
</dbReference>
<dbReference type="NCBIfam" id="TIGR00531">
    <property type="entry name" value="BCCP"/>
    <property type="match status" value="1"/>
</dbReference>
<dbReference type="SUPFAM" id="SSF51230">
    <property type="entry name" value="Single hybrid motif"/>
    <property type="match status" value="1"/>
</dbReference>
<keyword evidence="3 8" id="KW-0444">Lipid biosynthesis</keyword>